<dbReference type="PROSITE" id="PS00380">
    <property type="entry name" value="RHODANESE_1"/>
    <property type="match status" value="1"/>
</dbReference>
<dbReference type="InterPro" id="IPR001307">
    <property type="entry name" value="Thiosulphate_STrfase_CS"/>
</dbReference>
<keyword evidence="7" id="KW-1185">Reference proteome</keyword>
<reference evidence="6 7" key="1">
    <citation type="submission" date="2021-05" db="EMBL/GenBank/DDBJ databases">
        <title>Novel Bacillus species.</title>
        <authorList>
            <person name="Liu G."/>
        </authorList>
    </citation>
    <scope>NUCLEOTIDE SEQUENCE [LARGE SCALE GENOMIC DNA]</scope>
    <source>
        <strain evidence="6 7">FJAT-49732</strain>
    </source>
</reference>
<dbReference type="InterPro" id="IPR036388">
    <property type="entry name" value="WH-like_DNA-bd_sf"/>
</dbReference>
<sequence>MEERTLKDMLYQEFARIGKSLSSPKRLEILDLLSQSPKSVEGIAKSTGMTVANVSQHLQTLHNARLVNFKKQGNFVIYELANSAVSDFMGTLHQLSEKQLVEVQQIKKEFLNNHFEMEELSLPELKKRMEKGEVLLLDVRPKEEYEEAHIPGAVSIPIEELEDKLASLPSNCDVVAYCRGPYCLMSVKAVELLKTKGINALRLEKSVQDWNQFIKQEVNEVLP</sequence>
<dbReference type="PANTHER" id="PTHR43132:SF8">
    <property type="entry name" value="HTH-TYPE TRANSCRIPTIONAL REGULATOR KMTR"/>
    <property type="match status" value="1"/>
</dbReference>
<gene>
    <name evidence="6" type="ORF">KHA93_19085</name>
</gene>
<dbReference type="SMART" id="SM00450">
    <property type="entry name" value="RHOD"/>
    <property type="match status" value="1"/>
</dbReference>
<evidence type="ECO:0000256" key="2">
    <source>
        <dbReference type="ARBA" id="ARBA00023125"/>
    </source>
</evidence>
<dbReference type="CDD" id="cd00158">
    <property type="entry name" value="RHOD"/>
    <property type="match status" value="1"/>
</dbReference>
<proteinExistence type="predicted"/>
<dbReference type="PANTHER" id="PTHR43132">
    <property type="entry name" value="ARSENICAL RESISTANCE OPERON REPRESSOR ARSR-RELATED"/>
    <property type="match status" value="1"/>
</dbReference>
<dbReference type="InterPro" id="IPR011991">
    <property type="entry name" value="ArsR-like_HTH"/>
</dbReference>
<dbReference type="Proteomes" id="UP000682713">
    <property type="component" value="Unassembled WGS sequence"/>
</dbReference>
<dbReference type="PROSITE" id="PS50206">
    <property type="entry name" value="RHODANESE_3"/>
    <property type="match status" value="1"/>
</dbReference>
<name>A0A942TT54_9BACI</name>
<keyword evidence="2" id="KW-0238">DNA-binding</keyword>
<organism evidence="6 7">
    <name type="scientific">Lederbergia citrisecunda</name>
    <dbReference type="NCBI Taxonomy" id="2833583"/>
    <lineage>
        <taxon>Bacteria</taxon>
        <taxon>Bacillati</taxon>
        <taxon>Bacillota</taxon>
        <taxon>Bacilli</taxon>
        <taxon>Bacillales</taxon>
        <taxon>Bacillaceae</taxon>
        <taxon>Lederbergia</taxon>
    </lineage>
</organism>
<dbReference type="Gene3D" id="3.40.250.10">
    <property type="entry name" value="Rhodanese-like domain"/>
    <property type="match status" value="1"/>
</dbReference>
<feature type="domain" description="Rhodanese" evidence="4">
    <location>
        <begin position="130"/>
        <end position="219"/>
    </location>
</feature>
<dbReference type="EMBL" id="JAGYPJ010000001">
    <property type="protein sequence ID" value="MBS4201712.1"/>
    <property type="molecule type" value="Genomic_DNA"/>
</dbReference>
<evidence type="ECO:0000256" key="1">
    <source>
        <dbReference type="ARBA" id="ARBA00023015"/>
    </source>
</evidence>
<dbReference type="PROSITE" id="PS50987">
    <property type="entry name" value="HTH_ARSR_2"/>
    <property type="match status" value="1"/>
</dbReference>
<evidence type="ECO:0000259" key="5">
    <source>
        <dbReference type="PROSITE" id="PS50987"/>
    </source>
</evidence>
<dbReference type="GO" id="GO:0003677">
    <property type="term" value="F:DNA binding"/>
    <property type="evidence" value="ECO:0007669"/>
    <property type="project" value="UniProtKB-KW"/>
</dbReference>
<dbReference type="NCBIfam" id="NF033788">
    <property type="entry name" value="HTH_metalloreg"/>
    <property type="match status" value="1"/>
</dbReference>
<dbReference type="Pfam" id="PF00581">
    <property type="entry name" value="Rhodanese"/>
    <property type="match status" value="1"/>
</dbReference>
<evidence type="ECO:0000313" key="7">
    <source>
        <dbReference type="Proteomes" id="UP000682713"/>
    </source>
</evidence>
<accession>A0A942TT54</accession>
<dbReference type="InterPro" id="IPR036873">
    <property type="entry name" value="Rhodanese-like_dom_sf"/>
</dbReference>
<dbReference type="RefSeq" id="WP_213113040.1">
    <property type="nucleotide sequence ID" value="NZ_JAGYPJ010000001.1"/>
</dbReference>
<dbReference type="AlphaFoldDB" id="A0A942TT54"/>
<dbReference type="GO" id="GO:0003700">
    <property type="term" value="F:DNA-binding transcription factor activity"/>
    <property type="evidence" value="ECO:0007669"/>
    <property type="project" value="InterPro"/>
</dbReference>
<dbReference type="SMART" id="SM00418">
    <property type="entry name" value="HTH_ARSR"/>
    <property type="match status" value="1"/>
</dbReference>
<dbReference type="SUPFAM" id="SSF46785">
    <property type="entry name" value="Winged helix' DNA-binding domain"/>
    <property type="match status" value="1"/>
</dbReference>
<evidence type="ECO:0000259" key="4">
    <source>
        <dbReference type="PROSITE" id="PS50206"/>
    </source>
</evidence>
<dbReference type="PRINTS" id="PR00778">
    <property type="entry name" value="HTHARSR"/>
</dbReference>
<dbReference type="InterPro" id="IPR001763">
    <property type="entry name" value="Rhodanese-like_dom"/>
</dbReference>
<feature type="domain" description="HTH arsR-type" evidence="5">
    <location>
        <begin position="6"/>
        <end position="100"/>
    </location>
</feature>
<evidence type="ECO:0000313" key="6">
    <source>
        <dbReference type="EMBL" id="MBS4201712.1"/>
    </source>
</evidence>
<comment type="caution">
    <text evidence="6">The sequence shown here is derived from an EMBL/GenBank/DDBJ whole genome shotgun (WGS) entry which is preliminary data.</text>
</comment>
<dbReference type="GO" id="GO:0004792">
    <property type="term" value="F:thiosulfate-cyanide sulfurtransferase activity"/>
    <property type="evidence" value="ECO:0007669"/>
    <property type="project" value="InterPro"/>
</dbReference>
<evidence type="ECO:0000256" key="3">
    <source>
        <dbReference type="ARBA" id="ARBA00023163"/>
    </source>
</evidence>
<dbReference type="Gene3D" id="1.10.10.10">
    <property type="entry name" value="Winged helix-like DNA-binding domain superfamily/Winged helix DNA-binding domain"/>
    <property type="match status" value="1"/>
</dbReference>
<keyword evidence="3" id="KW-0804">Transcription</keyword>
<protein>
    <submittedName>
        <fullName evidence="6">Metalloregulator ArsR/SmtB family transcription factor</fullName>
    </submittedName>
</protein>
<dbReference type="InterPro" id="IPR051011">
    <property type="entry name" value="Metal_resp_trans_reg"/>
</dbReference>
<dbReference type="SUPFAM" id="SSF52821">
    <property type="entry name" value="Rhodanese/Cell cycle control phosphatase"/>
    <property type="match status" value="1"/>
</dbReference>
<dbReference type="Pfam" id="PF01022">
    <property type="entry name" value="HTH_5"/>
    <property type="match status" value="1"/>
</dbReference>
<dbReference type="InterPro" id="IPR036390">
    <property type="entry name" value="WH_DNA-bd_sf"/>
</dbReference>
<keyword evidence="1" id="KW-0805">Transcription regulation</keyword>
<dbReference type="InterPro" id="IPR001845">
    <property type="entry name" value="HTH_ArsR_DNA-bd_dom"/>
</dbReference>
<dbReference type="CDD" id="cd00090">
    <property type="entry name" value="HTH_ARSR"/>
    <property type="match status" value="1"/>
</dbReference>